<feature type="binding site" evidence="12">
    <location>
        <begin position="98"/>
        <end position="99"/>
    </location>
    <ligand>
        <name>ATP</name>
        <dbReference type="ChEBI" id="CHEBI:30616"/>
    </ligand>
</feature>
<evidence type="ECO:0000256" key="11">
    <source>
        <dbReference type="ARBA" id="ARBA00061444"/>
    </source>
</evidence>
<keyword evidence="15" id="KW-1185">Reference proteome</keyword>
<comment type="caution">
    <text evidence="14">The sequence shown here is derived from an EMBL/GenBank/DDBJ whole genome shotgun (WGS) entry which is preliminary data.</text>
</comment>
<keyword evidence="8 12" id="KW-0460">Magnesium</keyword>
<protein>
    <recommendedName>
        <fullName evidence="12">Ribose-phosphate pyrophosphokinase</fullName>
        <shortName evidence="12">RPPK</shortName>
        <ecNumber evidence="12">2.7.6.1</ecNumber>
    </recommendedName>
    <alternativeName>
        <fullName evidence="12">5-phospho-D-ribosyl alpha-1-diphosphate synthase</fullName>
    </alternativeName>
    <alternativeName>
        <fullName evidence="12">Phosphoribosyl diphosphate synthase</fullName>
    </alternativeName>
    <alternativeName>
        <fullName evidence="12">Phosphoribosyl pyrophosphate synthase</fullName>
        <shortName evidence="12">P-Rib-PP synthase</shortName>
        <shortName evidence="12">PRPP synthase</shortName>
        <shortName evidence="12">PRPPase</shortName>
    </alternativeName>
</protein>
<proteinExistence type="inferred from homology"/>
<feature type="binding site" evidence="12">
    <location>
        <position position="221"/>
    </location>
    <ligand>
        <name>D-ribose 5-phosphate</name>
        <dbReference type="ChEBI" id="CHEBI:78346"/>
    </ligand>
</feature>
<dbReference type="Pfam" id="PF13793">
    <property type="entry name" value="Pribosyltran_N"/>
    <property type="match status" value="1"/>
</dbReference>
<comment type="subcellular location">
    <subcellularLocation>
        <location evidence="12">Cytoplasm</location>
    </subcellularLocation>
</comment>
<evidence type="ECO:0000256" key="2">
    <source>
        <dbReference type="ARBA" id="ARBA00022679"/>
    </source>
</evidence>
<comment type="similarity">
    <text evidence="11 12">Belongs to the ribose-phosphate pyrophosphokinase family. Class I subfamily.</text>
</comment>
<dbReference type="InterPro" id="IPR029057">
    <property type="entry name" value="PRTase-like"/>
</dbReference>
<evidence type="ECO:0000256" key="4">
    <source>
        <dbReference type="ARBA" id="ARBA00022727"/>
    </source>
</evidence>
<keyword evidence="4 12" id="KW-0545">Nucleotide biosynthesis</keyword>
<evidence type="ECO:0000256" key="3">
    <source>
        <dbReference type="ARBA" id="ARBA00022723"/>
    </source>
</evidence>
<dbReference type="AlphaFoldDB" id="A0A8J7FJV5"/>
<feature type="binding site" evidence="12">
    <location>
        <position position="133"/>
    </location>
    <ligand>
        <name>Mg(2+)</name>
        <dbReference type="ChEBI" id="CHEBI:18420"/>
    </ligand>
</feature>
<dbReference type="NCBIfam" id="NF002320">
    <property type="entry name" value="PRK01259.1"/>
    <property type="match status" value="1"/>
</dbReference>
<dbReference type="GO" id="GO:0005737">
    <property type="term" value="C:cytoplasm"/>
    <property type="evidence" value="ECO:0007669"/>
    <property type="project" value="UniProtKB-SubCell"/>
</dbReference>
<evidence type="ECO:0000256" key="10">
    <source>
        <dbReference type="ARBA" id="ARBA00054914"/>
    </source>
</evidence>
<evidence type="ECO:0000313" key="14">
    <source>
        <dbReference type="EMBL" id="MBE9609227.1"/>
    </source>
</evidence>
<evidence type="ECO:0000256" key="12">
    <source>
        <dbReference type="HAMAP-Rule" id="MF_00583"/>
    </source>
</evidence>
<dbReference type="Gene3D" id="3.40.50.2020">
    <property type="match status" value="2"/>
</dbReference>
<dbReference type="RefSeq" id="WP_194115737.1">
    <property type="nucleotide sequence ID" value="NZ_JADFUA010000003.1"/>
</dbReference>
<dbReference type="InterPro" id="IPR037515">
    <property type="entry name" value="Rib-P_diPkinase_bac"/>
</dbReference>
<evidence type="ECO:0000256" key="9">
    <source>
        <dbReference type="ARBA" id="ARBA00049535"/>
    </source>
</evidence>
<comment type="subunit">
    <text evidence="12">Homohexamer.</text>
</comment>
<dbReference type="Proteomes" id="UP000604481">
    <property type="component" value="Unassembled WGS sequence"/>
</dbReference>
<evidence type="ECO:0000256" key="8">
    <source>
        <dbReference type="ARBA" id="ARBA00022842"/>
    </source>
</evidence>
<comment type="pathway">
    <text evidence="1 12">Metabolic intermediate biosynthesis; 5-phospho-alpha-D-ribose 1-diphosphate biosynthesis; 5-phospho-alpha-D-ribose 1-diphosphate from D-ribose 5-phosphate (route I): step 1/1.</text>
</comment>
<evidence type="ECO:0000256" key="5">
    <source>
        <dbReference type="ARBA" id="ARBA00022741"/>
    </source>
</evidence>
<comment type="function">
    <text evidence="10 12">Involved in the biosynthesis of the central metabolite phospho-alpha-D-ribosyl-1-pyrophosphate (PRPP) via the transfer of pyrophosphoryl group from ATP to 1-hydroxyl of ribose-5-phosphate (Rib-5-P).</text>
</comment>
<organism evidence="14 15">
    <name type="scientific">Chitinilyticum piscinae</name>
    <dbReference type="NCBI Taxonomy" id="2866724"/>
    <lineage>
        <taxon>Bacteria</taxon>
        <taxon>Pseudomonadati</taxon>
        <taxon>Pseudomonadota</taxon>
        <taxon>Betaproteobacteria</taxon>
        <taxon>Neisseriales</taxon>
        <taxon>Chitinibacteraceae</taxon>
        <taxon>Chitinilyticum</taxon>
    </lineage>
</organism>
<dbReference type="PANTHER" id="PTHR10210:SF41">
    <property type="entry name" value="RIBOSE-PHOSPHATE PYROPHOSPHOKINASE 1, CHLOROPLASTIC"/>
    <property type="match status" value="1"/>
</dbReference>
<feature type="active site" evidence="12">
    <location>
        <position position="195"/>
    </location>
</feature>
<keyword evidence="3 12" id="KW-0479">Metal-binding</keyword>
<dbReference type="PANTHER" id="PTHR10210">
    <property type="entry name" value="RIBOSE-PHOSPHATE DIPHOSPHOKINASE FAMILY MEMBER"/>
    <property type="match status" value="1"/>
</dbReference>
<dbReference type="HAMAP" id="MF_00583_B">
    <property type="entry name" value="RibP_PPkinase_B"/>
    <property type="match status" value="1"/>
</dbReference>
<keyword evidence="2 12" id="KW-0808">Transferase</keyword>
<sequence length="316" mass="34650">MAYDSLMVFTGNANPRLAEQVVNHLDISLVRATVGRFSDGEVTVELLENVRGRDVFVLQSTCVPTNDNLMEIMLMVDALKRASAGRITAAIPYFGYARQDRRPRSARVPISAKVVANMLTVAGVDRVLTVDVHADQIQGFFDIPVDNIYATPVLLEDIRDKKYDDLMVVSPDVGGVLRARAMAKQLNVDMAIIDKRRPKANVAEVMHIIGDVKDRTCVIIDDMIDTANTLCKAAEALKKFGAKRVLAYATHPVFSGAAIERILNSELDEVVVTDTIPVPEAAQATGRIRVVSIAGLLAETMRRINNEESVSTLFVD</sequence>
<feature type="domain" description="Ribose-phosphate pyrophosphokinase N-terminal" evidence="13">
    <location>
        <begin position="6"/>
        <end position="123"/>
    </location>
</feature>
<dbReference type="EMBL" id="JADFUA010000003">
    <property type="protein sequence ID" value="MBE9609227.1"/>
    <property type="molecule type" value="Genomic_DNA"/>
</dbReference>
<dbReference type="FunFam" id="3.40.50.2020:FF:000001">
    <property type="entry name" value="Ribose-phosphate pyrophosphokinase"/>
    <property type="match status" value="1"/>
</dbReference>
<comment type="catalytic activity">
    <reaction evidence="9 12">
        <text>D-ribose 5-phosphate + ATP = 5-phospho-alpha-D-ribose 1-diphosphate + AMP + H(+)</text>
        <dbReference type="Rhea" id="RHEA:15609"/>
        <dbReference type="ChEBI" id="CHEBI:15378"/>
        <dbReference type="ChEBI" id="CHEBI:30616"/>
        <dbReference type="ChEBI" id="CHEBI:58017"/>
        <dbReference type="ChEBI" id="CHEBI:78346"/>
        <dbReference type="ChEBI" id="CHEBI:456215"/>
        <dbReference type="EC" id="2.7.6.1"/>
    </reaction>
</comment>
<keyword evidence="6 12" id="KW-0418">Kinase</keyword>
<keyword evidence="12" id="KW-0963">Cytoplasm</keyword>
<evidence type="ECO:0000313" key="15">
    <source>
        <dbReference type="Proteomes" id="UP000604481"/>
    </source>
</evidence>
<dbReference type="UniPathway" id="UPA00087">
    <property type="reaction ID" value="UER00172"/>
</dbReference>
<keyword evidence="5 12" id="KW-0547">Nucleotide-binding</keyword>
<reference evidence="14 15" key="1">
    <citation type="submission" date="2020-10" db="EMBL/GenBank/DDBJ databases">
        <title>The genome sequence of Chitinilyticum litopenaei 4Y14.</title>
        <authorList>
            <person name="Liu Y."/>
        </authorList>
    </citation>
    <scope>NUCLEOTIDE SEQUENCE [LARGE SCALE GENOMIC DNA]</scope>
    <source>
        <strain evidence="14 15">4Y14</strain>
    </source>
</reference>
<feature type="binding site" evidence="12">
    <location>
        <position position="197"/>
    </location>
    <ligand>
        <name>D-ribose 5-phosphate</name>
        <dbReference type="ChEBI" id="CHEBI:78346"/>
    </ligand>
</feature>
<feature type="binding site" evidence="12">
    <location>
        <begin position="225"/>
        <end position="229"/>
    </location>
    <ligand>
        <name>D-ribose 5-phosphate</name>
        <dbReference type="ChEBI" id="CHEBI:78346"/>
    </ligand>
</feature>
<dbReference type="InterPro" id="IPR005946">
    <property type="entry name" value="Rib-P_diPkinase"/>
</dbReference>
<dbReference type="GO" id="GO:0016301">
    <property type="term" value="F:kinase activity"/>
    <property type="evidence" value="ECO:0007669"/>
    <property type="project" value="UniProtKB-KW"/>
</dbReference>
<dbReference type="GO" id="GO:0000287">
    <property type="term" value="F:magnesium ion binding"/>
    <property type="evidence" value="ECO:0007669"/>
    <property type="project" value="UniProtKB-UniRule"/>
</dbReference>
<dbReference type="NCBIfam" id="TIGR01251">
    <property type="entry name" value="ribP_PPkin"/>
    <property type="match status" value="1"/>
</dbReference>
<dbReference type="GO" id="GO:0002189">
    <property type="term" value="C:ribose phosphate diphosphokinase complex"/>
    <property type="evidence" value="ECO:0007669"/>
    <property type="project" value="TreeGrafter"/>
</dbReference>
<dbReference type="GO" id="GO:0005524">
    <property type="term" value="F:ATP binding"/>
    <property type="evidence" value="ECO:0007669"/>
    <property type="project" value="UniProtKB-KW"/>
</dbReference>
<dbReference type="SMART" id="SM01400">
    <property type="entry name" value="Pribosyltran_N"/>
    <property type="match status" value="1"/>
</dbReference>
<gene>
    <name evidence="12" type="primary">prs</name>
    <name evidence="14" type="ORF">INR99_07690</name>
</gene>
<evidence type="ECO:0000256" key="6">
    <source>
        <dbReference type="ARBA" id="ARBA00022777"/>
    </source>
</evidence>
<dbReference type="SUPFAM" id="SSF53271">
    <property type="entry name" value="PRTase-like"/>
    <property type="match status" value="1"/>
</dbReference>
<dbReference type="InterPro" id="IPR000836">
    <property type="entry name" value="PRTase_dom"/>
</dbReference>
<evidence type="ECO:0000259" key="13">
    <source>
        <dbReference type="Pfam" id="PF13793"/>
    </source>
</evidence>
<feature type="binding site" evidence="12">
    <location>
        <position position="172"/>
    </location>
    <ligand>
        <name>Mg(2+)</name>
        <dbReference type="ChEBI" id="CHEBI:18420"/>
    </ligand>
</feature>
<dbReference type="GO" id="GO:0004749">
    <property type="term" value="F:ribose phosphate diphosphokinase activity"/>
    <property type="evidence" value="ECO:0007669"/>
    <property type="project" value="UniProtKB-UniRule"/>
</dbReference>
<dbReference type="Pfam" id="PF14572">
    <property type="entry name" value="Pribosyl_synth"/>
    <property type="match status" value="1"/>
</dbReference>
<dbReference type="EC" id="2.7.6.1" evidence="12"/>
<dbReference type="InterPro" id="IPR029099">
    <property type="entry name" value="Pribosyltran_N"/>
</dbReference>
<comment type="cofactor">
    <cofactor evidence="12">
        <name>Mg(2+)</name>
        <dbReference type="ChEBI" id="CHEBI:18420"/>
    </cofactor>
    <text evidence="12">Binds 2 Mg(2+) ions per subunit.</text>
</comment>
<keyword evidence="7 12" id="KW-0067">ATP-binding</keyword>
<dbReference type="CDD" id="cd06223">
    <property type="entry name" value="PRTases_typeI"/>
    <property type="match status" value="1"/>
</dbReference>
<evidence type="ECO:0000256" key="7">
    <source>
        <dbReference type="ARBA" id="ARBA00022840"/>
    </source>
</evidence>
<accession>A0A8J7FJV5</accession>
<name>A0A8J7FJV5_9NEIS</name>
<dbReference type="GO" id="GO:0006015">
    <property type="term" value="P:5-phosphoribose 1-diphosphate biosynthetic process"/>
    <property type="evidence" value="ECO:0007669"/>
    <property type="project" value="UniProtKB-UniRule"/>
</dbReference>
<evidence type="ECO:0000256" key="1">
    <source>
        <dbReference type="ARBA" id="ARBA00004996"/>
    </source>
</evidence>
<dbReference type="GO" id="GO:0006164">
    <property type="term" value="P:purine nucleotide biosynthetic process"/>
    <property type="evidence" value="ECO:0007669"/>
    <property type="project" value="TreeGrafter"/>
</dbReference>
<feature type="binding site" evidence="12">
    <location>
        <begin position="39"/>
        <end position="41"/>
    </location>
    <ligand>
        <name>ATP</name>
        <dbReference type="ChEBI" id="CHEBI:30616"/>
    </ligand>
</feature>